<dbReference type="Proteomes" id="UP000325313">
    <property type="component" value="Unassembled WGS sequence"/>
</dbReference>
<comment type="caution">
    <text evidence="2">The sequence shown here is derived from an EMBL/GenBank/DDBJ whole genome shotgun (WGS) entry which is preliminary data.</text>
</comment>
<dbReference type="EMBL" id="VDEP01000139">
    <property type="protein sequence ID" value="KAA1128722.1"/>
    <property type="molecule type" value="Genomic_DNA"/>
</dbReference>
<reference evidence="2 3" key="1">
    <citation type="submission" date="2019-05" db="EMBL/GenBank/DDBJ databases">
        <title>Emergence of the Ug99 lineage of the wheat stem rust pathogen through somatic hybridization.</title>
        <authorList>
            <person name="Li F."/>
            <person name="Upadhyaya N.M."/>
            <person name="Sperschneider J."/>
            <person name="Matny O."/>
            <person name="Nguyen-Phuc H."/>
            <person name="Mago R."/>
            <person name="Raley C."/>
            <person name="Miller M.E."/>
            <person name="Silverstein K.A.T."/>
            <person name="Henningsen E."/>
            <person name="Hirsch C.D."/>
            <person name="Visser B."/>
            <person name="Pretorius Z.A."/>
            <person name="Steffenson B.J."/>
            <person name="Schwessinger B."/>
            <person name="Dodds P.N."/>
            <person name="Figueroa M."/>
        </authorList>
    </citation>
    <scope>NUCLEOTIDE SEQUENCE [LARGE SCALE GENOMIC DNA]</scope>
    <source>
        <strain evidence="2 3">Ug99</strain>
    </source>
</reference>
<gene>
    <name evidence="2" type="ORF">PGTUg99_002847</name>
</gene>
<evidence type="ECO:0000313" key="2">
    <source>
        <dbReference type="EMBL" id="KAA1128722.1"/>
    </source>
</evidence>
<feature type="region of interest" description="Disordered" evidence="1">
    <location>
        <begin position="81"/>
        <end position="127"/>
    </location>
</feature>
<protein>
    <submittedName>
        <fullName evidence="2">Uncharacterized protein</fullName>
    </submittedName>
</protein>
<accession>A0A5B0RTP4</accession>
<organism evidence="2 3">
    <name type="scientific">Puccinia graminis f. sp. tritici</name>
    <dbReference type="NCBI Taxonomy" id="56615"/>
    <lineage>
        <taxon>Eukaryota</taxon>
        <taxon>Fungi</taxon>
        <taxon>Dikarya</taxon>
        <taxon>Basidiomycota</taxon>
        <taxon>Pucciniomycotina</taxon>
        <taxon>Pucciniomycetes</taxon>
        <taxon>Pucciniales</taxon>
        <taxon>Pucciniaceae</taxon>
        <taxon>Puccinia</taxon>
    </lineage>
</organism>
<feature type="compositionally biased region" description="Low complexity" evidence="1">
    <location>
        <begin position="169"/>
        <end position="190"/>
    </location>
</feature>
<evidence type="ECO:0000256" key="1">
    <source>
        <dbReference type="SAM" id="MobiDB-lite"/>
    </source>
</evidence>
<feature type="compositionally biased region" description="Polar residues" evidence="1">
    <location>
        <begin position="136"/>
        <end position="148"/>
    </location>
</feature>
<feature type="compositionally biased region" description="Polar residues" evidence="1">
    <location>
        <begin position="81"/>
        <end position="92"/>
    </location>
</feature>
<feature type="region of interest" description="Disordered" evidence="1">
    <location>
        <begin position="647"/>
        <end position="666"/>
    </location>
</feature>
<name>A0A5B0RTP4_PUCGR</name>
<sequence length="666" mass="74892">MPQQLTTLNSDSIGHLELPSYQISYSHRQHSKRNRIWHRSRMSHPLVGDPEWDQLQCNYDPLGEHTPLTGRFSNTTVSDLQPFSLATPSTTSAHHDTNPHRGLPQTTTAGNPPAIPPRPQSHTGPVRNVGVRRMVPSTSPYGSPYTQSDVRDLPQDDNLLASAMQHSNTSLRCPSRSSTSTSTGRSSSSRPESLDTIQSSLQAIQSTFHITDELLQRAQPLLQMSQEARTTAILLLALQNNISPQPTATSNAGLNQDDHQDEVEASHEAYKSNKGFRAYLRQTIRVVLLEEDIDCYGYRSSQRLKPTKTPVGRLMEMINSETPQFRKINQLPPDLTGPNDELEKFIADQVKTERSYYARLLKVGVGSDTQRTAVPSLYTLIADVYSAMHPSYKRATSAKIHADTRITKAAKIRISYLRFMVNLHRLNLPNKPIGKTVSFWDDIDEDLKRLRQKSPAYGIAYNQLIFDIDQRLWNDSKTIDDVPEADQQPPSEQQVVAKINLVTANPATPQASRTTVRKTFETSRLIRKSFGSLSESLRSHHSEMASKRRGFRNHSEVALRSRFRNHGIFVSTSQRFRRAIGRSSEDLRNPFRIALRNVPGPRSRTVLIHHPVSTGKILLSFRSGTQEPAIGSSETRNTWQRGRITVSAGDRNPRSTPRVLPAPTHK</sequence>
<evidence type="ECO:0000313" key="3">
    <source>
        <dbReference type="Proteomes" id="UP000325313"/>
    </source>
</evidence>
<dbReference type="AlphaFoldDB" id="A0A5B0RTP4"/>
<feature type="region of interest" description="Disordered" evidence="1">
    <location>
        <begin position="133"/>
        <end position="152"/>
    </location>
</feature>
<proteinExistence type="predicted"/>
<feature type="region of interest" description="Disordered" evidence="1">
    <location>
        <begin position="166"/>
        <end position="195"/>
    </location>
</feature>